<dbReference type="Proteomes" id="UP000046392">
    <property type="component" value="Unplaced"/>
</dbReference>
<accession>A0A0N5CCR7</accession>
<name>A0A0N5CCR7_STREA</name>
<proteinExistence type="predicted"/>
<dbReference type="STRING" id="174720.A0A0N5CCR7"/>
<protein>
    <submittedName>
        <fullName evidence="2">Methylase_S domain-containing protein</fullName>
    </submittedName>
</protein>
<dbReference type="AlphaFoldDB" id="A0A0N5CCR7"/>
<sequence length="126" mass="14483">MTSSMMRVPERIIFGKDGALYGFTEPPIDGISYDEYEYENNRIQLQELPSKLTAYKYIETDSVKGAMENHHLLTSIAVEKELTLVIYYRCSLLLVRKLFTDKFLDKIIVEAPGAINSRILLMLELS</sequence>
<dbReference type="WBParaSite" id="SPAL_0001566700.1">
    <property type="protein sequence ID" value="SPAL_0001566700.1"/>
    <property type="gene ID" value="SPAL_0001566700"/>
</dbReference>
<reference evidence="2" key="1">
    <citation type="submission" date="2017-02" db="UniProtKB">
        <authorList>
            <consortium name="WormBaseParasite"/>
        </authorList>
    </citation>
    <scope>IDENTIFICATION</scope>
</reference>
<evidence type="ECO:0000313" key="2">
    <source>
        <dbReference type="WBParaSite" id="SPAL_0001566700.1"/>
    </source>
</evidence>
<evidence type="ECO:0000313" key="1">
    <source>
        <dbReference type="Proteomes" id="UP000046392"/>
    </source>
</evidence>
<organism evidence="1 2">
    <name type="scientific">Strongyloides papillosus</name>
    <name type="common">Intestinal threadworm</name>
    <dbReference type="NCBI Taxonomy" id="174720"/>
    <lineage>
        <taxon>Eukaryota</taxon>
        <taxon>Metazoa</taxon>
        <taxon>Ecdysozoa</taxon>
        <taxon>Nematoda</taxon>
        <taxon>Chromadorea</taxon>
        <taxon>Rhabditida</taxon>
        <taxon>Tylenchina</taxon>
        <taxon>Panagrolaimomorpha</taxon>
        <taxon>Strongyloidoidea</taxon>
        <taxon>Strongyloididae</taxon>
        <taxon>Strongyloides</taxon>
    </lineage>
</organism>
<keyword evidence="1" id="KW-1185">Reference proteome</keyword>